<keyword evidence="3" id="KW-1185">Reference proteome</keyword>
<keyword evidence="1" id="KW-0472">Membrane</keyword>
<dbReference type="OrthoDB" id="7283678at2"/>
<evidence type="ECO:0000313" key="2">
    <source>
        <dbReference type="EMBL" id="SFK79501.1"/>
    </source>
</evidence>
<feature type="transmembrane region" description="Helical" evidence="1">
    <location>
        <begin position="20"/>
        <end position="42"/>
    </location>
</feature>
<protein>
    <recommendedName>
        <fullName evidence="4">ABC transporter permease</fullName>
    </recommendedName>
</protein>
<gene>
    <name evidence="2" type="ORF">SAMN04488004_102115</name>
</gene>
<evidence type="ECO:0000313" key="3">
    <source>
        <dbReference type="Proteomes" id="UP000199550"/>
    </source>
</evidence>
<keyword evidence="1" id="KW-0812">Transmembrane</keyword>
<accession>A0A1I4CHQ5</accession>
<dbReference type="RefSeq" id="WP_090184921.1">
    <property type="nucleotide sequence ID" value="NZ_CAXIDI010000002.1"/>
</dbReference>
<keyword evidence="1" id="KW-1133">Transmembrane helix</keyword>
<dbReference type="STRING" id="195913.SAMN04488004_102115"/>
<dbReference type="EMBL" id="FOTF01000002">
    <property type="protein sequence ID" value="SFK79501.1"/>
    <property type="molecule type" value="Genomic_DNA"/>
</dbReference>
<organism evidence="2 3">
    <name type="scientific">Loktanella salsilacus</name>
    <dbReference type="NCBI Taxonomy" id="195913"/>
    <lineage>
        <taxon>Bacteria</taxon>
        <taxon>Pseudomonadati</taxon>
        <taxon>Pseudomonadota</taxon>
        <taxon>Alphaproteobacteria</taxon>
        <taxon>Rhodobacterales</taxon>
        <taxon>Roseobacteraceae</taxon>
        <taxon>Loktanella</taxon>
    </lineage>
</organism>
<reference evidence="2 3" key="1">
    <citation type="submission" date="2016-10" db="EMBL/GenBank/DDBJ databases">
        <authorList>
            <person name="de Groot N.N."/>
        </authorList>
    </citation>
    <scope>NUCLEOTIDE SEQUENCE [LARGE SCALE GENOMIC DNA]</scope>
    <source>
        <strain evidence="2 3">DSM 16199</strain>
    </source>
</reference>
<sequence>MNPRWLLNASRWARNPPSAGRVWLVLGVVAICLALAGAEWLIGADVEMQRQNLRPFTTN</sequence>
<dbReference type="Proteomes" id="UP000199550">
    <property type="component" value="Unassembled WGS sequence"/>
</dbReference>
<dbReference type="GeneID" id="97890993"/>
<evidence type="ECO:0008006" key="4">
    <source>
        <dbReference type="Google" id="ProtNLM"/>
    </source>
</evidence>
<dbReference type="AlphaFoldDB" id="A0A1I4CHQ5"/>
<evidence type="ECO:0000256" key="1">
    <source>
        <dbReference type="SAM" id="Phobius"/>
    </source>
</evidence>
<name>A0A1I4CHQ5_9RHOB</name>
<proteinExistence type="predicted"/>